<sequence length="383" mass="41499">MKYKTLAEIETRKAAILQEMEAEGADLDALKKEMDELRQNAEDLRNAAQKAEEIRKQIASGAAGITMGESHKAETTGKTVDEIRSSKEYMDAYARYIISEDDKECRALLTANAANNGQLPVPTLVDTIIRTAWEKDEILNRVRKTGFKGNLKVPFERAADPAYEHGEGTTAITEEDLTLGVVELKPKNIKKYIRLSDEIVAIGGEPLVSYVYRELAHQIIKLLSSKVIGDITGASTSHSGSAVGIPKISGEPDLSVVVTAEAELTDEAENVVVIINRKTSAAFHQARVAGNFNVDPYDGLTVLYSSALPAYSSADANAVWMIVGDLNAVQVNYPEGEGIITKYDDVTEAEKDMVKVHGRQYAGHGVTGPGMLCNVKKAAAVTT</sequence>
<reference evidence="1" key="1">
    <citation type="submission" date="2017-04" db="EMBL/GenBank/DDBJ databases">
        <authorList>
            <person name="Varghese N."/>
            <person name="Submissions S."/>
        </authorList>
    </citation>
    <scope>NUCLEOTIDE SEQUENCE</scope>
    <source>
        <strain evidence="1">WTE2008</strain>
    </source>
</reference>
<evidence type="ECO:0000313" key="1">
    <source>
        <dbReference type="EMBL" id="SMC39452.1"/>
    </source>
</evidence>
<dbReference type="EMBL" id="FWXZ01000001">
    <property type="protein sequence ID" value="SMC39452.1"/>
    <property type="molecule type" value="Genomic_DNA"/>
</dbReference>
<dbReference type="Proteomes" id="UP000192328">
    <property type="component" value="Unassembled WGS sequence"/>
</dbReference>
<comment type="caution">
    <text evidence="1">The sequence shown here is derived from an EMBL/GenBank/DDBJ whole genome shotgun (WGS) entry which is preliminary data.</text>
</comment>
<evidence type="ECO:0000313" key="2">
    <source>
        <dbReference type="Proteomes" id="UP000192328"/>
    </source>
</evidence>
<proteinExistence type="predicted"/>
<protein>
    <submittedName>
        <fullName evidence="1">Phage major capsid protein, HK97 family</fullName>
    </submittedName>
</protein>
<keyword evidence="2" id="KW-1185">Reference proteome</keyword>
<gene>
    <name evidence="1" type="ORF">SAMN06297397_0578</name>
</gene>
<organism evidence="1 2">
    <name type="scientific">Aristaeella lactis</name>
    <dbReference type="NCBI Taxonomy" id="3046383"/>
    <lineage>
        <taxon>Bacteria</taxon>
        <taxon>Bacillati</taxon>
        <taxon>Bacillota</taxon>
        <taxon>Clostridia</taxon>
        <taxon>Eubacteriales</taxon>
        <taxon>Aristaeellaceae</taxon>
        <taxon>Aristaeella</taxon>
    </lineage>
</organism>
<name>A0AC61PIM4_9FIRM</name>
<accession>A0AC61PIM4</accession>